<feature type="domain" description="Carbohydrate kinase FGGY N-terminal" evidence="8">
    <location>
        <begin position="3"/>
        <end position="245"/>
    </location>
</feature>
<keyword evidence="6" id="KW-1015">Disulfide bond</keyword>
<keyword evidence="2" id="KW-0808">Transferase</keyword>
<organism evidence="10 11">
    <name type="scientific">Jilunia laotingensis</name>
    <dbReference type="NCBI Taxonomy" id="2763675"/>
    <lineage>
        <taxon>Bacteria</taxon>
        <taxon>Pseudomonadati</taxon>
        <taxon>Bacteroidota</taxon>
        <taxon>Bacteroidia</taxon>
        <taxon>Bacteroidales</taxon>
        <taxon>Bacteroidaceae</taxon>
        <taxon>Jilunia</taxon>
    </lineage>
</organism>
<dbReference type="AlphaFoldDB" id="A0A926F0T4"/>
<name>A0A926F0T4_9BACT</name>
<evidence type="ECO:0000256" key="6">
    <source>
        <dbReference type="ARBA" id="ARBA00023157"/>
    </source>
</evidence>
<dbReference type="GO" id="GO:0005524">
    <property type="term" value="F:ATP binding"/>
    <property type="evidence" value="ECO:0007669"/>
    <property type="project" value="UniProtKB-KW"/>
</dbReference>
<evidence type="ECO:0000256" key="7">
    <source>
        <dbReference type="ARBA" id="ARBA00023308"/>
    </source>
</evidence>
<dbReference type="RefSeq" id="WP_305067477.1">
    <property type="nucleotide sequence ID" value="NZ_JACRTF010000001.1"/>
</dbReference>
<evidence type="ECO:0000256" key="1">
    <source>
        <dbReference type="ARBA" id="ARBA00009156"/>
    </source>
</evidence>
<comment type="caution">
    <text evidence="10">The sequence shown here is derived from an EMBL/GenBank/DDBJ whole genome shotgun (WGS) entry which is preliminary data.</text>
</comment>
<dbReference type="PANTHER" id="PTHR10196:SF93">
    <property type="entry name" value="L-RHAMNULOKINASE"/>
    <property type="match status" value="1"/>
</dbReference>
<dbReference type="PANTHER" id="PTHR10196">
    <property type="entry name" value="SUGAR KINASE"/>
    <property type="match status" value="1"/>
</dbReference>
<dbReference type="InterPro" id="IPR018484">
    <property type="entry name" value="FGGY_N"/>
</dbReference>
<protein>
    <submittedName>
        <fullName evidence="10">Rhamnulokinase</fullName>
    </submittedName>
</protein>
<dbReference type="Gene3D" id="3.30.420.40">
    <property type="match status" value="2"/>
</dbReference>
<dbReference type="CDD" id="cd07771">
    <property type="entry name" value="ASKHA_NBD_FGGY_RhaB-like"/>
    <property type="match status" value="1"/>
</dbReference>
<keyword evidence="4" id="KW-0418">Kinase</keyword>
<proteinExistence type="inferred from homology"/>
<evidence type="ECO:0000256" key="3">
    <source>
        <dbReference type="ARBA" id="ARBA00022741"/>
    </source>
</evidence>
<dbReference type="GO" id="GO:0006071">
    <property type="term" value="P:glycerol metabolic process"/>
    <property type="evidence" value="ECO:0007669"/>
    <property type="project" value="TreeGrafter"/>
</dbReference>
<reference evidence="10" key="1">
    <citation type="submission" date="2020-08" db="EMBL/GenBank/DDBJ databases">
        <title>Genome public.</title>
        <authorList>
            <person name="Liu C."/>
            <person name="Sun Q."/>
        </authorList>
    </citation>
    <scope>NUCLEOTIDE SEQUENCE</scope>
    <source>
        <strain evidence="10">N12</strain>
    </source>
</reference>
<keyword evidence="3" id="KW-0547">Nucleotide-binding</keyword>
<dbReference type="Pfam" id="PF02782">
    <property type="entry name" value="FGGY_C"/>
    <property type="match status" value="1"/>
</dbReference>
<accession>A0A926F0T4</accession>
<keyword evidence="11" id="KW-1185">Reference proteome</keyword>
<dbReference type="InterPro" id="IPR013449">
    <property type="entry name" value="Rhamnulokinase"/>
</dbReference>
<keyword evidence="7" id="KW-0684">Rhamnose metabolism</keyword>
<keyword evidence="5" id="KW-0067">ATP-binding</keyword>
<dbReference type="GO" id="GO:0004370">
    <property type="term" value="F:glycerol kinase activity"/>
    <property type="evidence" value="ECO:0007669"/>
    <property type="project" value="TreeGrafter"/>
</dbReference>
<dbReference type="InterPro" id="IPR018485">
    <property type="entry name" value="FGGY_C"/>
</dbReference>
<evidence type="ECO:0000313" key="11">
    <source>
        <dbReference type="Proteomes" id="UP000651085"/>
    </source>
</evidence>
<sequence>MDVYLAIDFGAGSGRVMAGFVSEGMVNLEEIYRFPNRQVRLGDHLYWDFPALFADMKQGIRKAVQKGFHIKSIGIDTWGVDFGLIDKNGNLLGNPVCYRDSRTDGLPEEVFANTDISRHYAEVGIQVMAINTLFQLCSMKKSDDILLKMADKLLFMPDLFSYFLTGTANNEYTIASTSELLDARSRTWNWELIRQFGLPESLFGEIVMPGTVRGRLKKDIAEEMGVDYEIDVIAVGSHDTASAVFTAGLGDTRHSVSAFLSSGTWSLLGIELDEPILSEEARLAGFTNEGGVGGKIRFLQNITGLWILQRLIAQWEETHKETGYDALISAAEDSDITSVIDVDDPAFSCPADMEHAIADYCRVHNLQIPQTQGEYVRCVLQSLAHRYKLGIEQLNRLLPSPVEALHIIGGGCRNGLLNRLTEDALGIPVYAGPVEATAIGNILVQALAKGEIKNRDEITTII</sequence>
<dbReference type="SUPFAM" id="SSF53067">
    <property type="entry name" value="Actin-like ATPase domain"/>
    <property type="match status" value="2"/>
</dbReference>
<evidence type="ECO:0000313" key="10">
    <source>
        <dbReference type="EMBL" id="MBC8593553.1"/>
    </source>
</evidence>
<evidence type="ECO:0000259" key="8">
    <source>
        <dbReference type="Pfam" id="PF00370"/>
    </source>
</evidence>
<dbReference type="Proteomes" id="UP000651085">
    <property type="component" value="Unassembled WGS sequence"/>
</dbReference>
<dbReference type="GO" id="GO:0008993">
    <property type="term" value="F:rhamnulokinase activity"/>
    <property type="evidence" value="ECO:0007669"/>
    <property type="project" value="InterPro"/>
</dbReference>
<feature type="domain" description="Carbohydrate kinase FGGY C-terminal" evidence="9">
    <location>
        <begin position="259"/>
        <end position="448"/>
    </location>
</feature>
<evidence type="ECO:0000259" key="9">
    <source>
        <dbReference type="Pfam" id="PF02782"/>
    </source>
</evidence>
<dbReference type="Pfam" id="PF00370">
    <property type="entry name" value="FGGY_N"/>
    <property type="match status" value="1"/>
</dbReference>
<comment type="similarity">
    <text evidence="1">Belongs to the FGGY kinase family.</text>
</comment>
<dbReference type="GO" id="GO:0005829">
    <property type="term" value="C:cytosol"/>
    <property type="evidence" value="ECO:0007669"/>
    <property type="project" value="TreeGrafter"/>
</dbReference>
<gene>
    <name evidence="10" type="ORF">H8744_09890</name>
</gene>
<evidence type="ECO:0000256" key="4">
    <source>
        <dbReference type="ARBA" id="ARBA00022777"/>
    </source>
</evidence>
<dbReference type="EMBL" id="JACRTF010000001">
    <property type="protein sequence ID" value="MBC8593553.1"/>
    <property type="molecule type" value="Genomic_DNA"/>
</dbReference>
<evidence type="ECO:0000256" key="5">
    <source>
        <dbReference type="ARBA" id="ARBA00022840"/>
    </source>
</evidence>
<evidence type="ECO:0000256" key="2">
    <source>
        <dbReference type="ARBA" id="ARBA00022679"/>
    </source>
</evidence>
<dbReference type="InterPro" id="IPR043129">
    <property type="entry name" value="ATPase_NBD"/>
</dbReference>
<dbReference type="GO" id="GO:0019301">
    <property type="term" value="P:rhamnose catabolic process"/>
    <property type="evidence" value="ECO:0007669"/>
    <property type="project" value="InterPro"/>
</dbReference>